<dbReference type="GO" id="GO:0016628">
    <property type="term" value="F:oxidoreductase activity, acting on the CH-CH group of donors, NAD or NADP as acceptor"/>
    <property type="evidence" value="ECO:0007669"/>
    <property type="project" value="UniProtKB-ARBA"/>
</dbReference>
<protein>
    <submittedName>
        <fullName evidence="6">2,4-dienoyl-CoA reductase</fullName>
    </submittedName>
    <submittedName>
        <fullName evidence="5">N-ethylmaleimide reductase</fullName>
        <ecNumber evidence="5">1.-.-.-</ecNumber>
    </submittedName>
</protein>
<dbReference type="OrthoDB" id="9804454at2"/>
<reference evidence="6 8" key="3">
    <citation type="submission" date="2016-10" db="EMBL/GenBank/DDBJ databases">
        <authorList>
            <person name="Varghese N."/>
            <person name="Submissions S."/>
        </authorList>
    </citation>
    <scope>NUCLEOTIDE SEQUENCE [LARGE SCALE GENOMIC DNA]</scope>
    <source>
        <strain evidence="6 8">CGMCC 1.7071</strain>
    </source>
</reference>
<dbReference type="GO" id="GO:0010181">
    <property type="term" value="F:FMN binding"/>
    <property type="evidence" value="ECO:0007669"/>
    <property type="project" value="InterPro"/>
</dbReference>
<evidence type="ECO:0000313" key="6">
    <source>
        <dbReference type="EMBL" id="SEP20525.1"/>
    </source>
</evidence>
<keyword evidence="8" id="KW-1185">Reference proteome</keyword>
<dbReference type="InterPro" id="IPR045247">
    <property type="entry name" value="Oye-like"/>
</dbReference>
<dbReference type="PANTHER" id="PTHR22893:SF91">
    <property type="entry name" value="NADPH DEHYDROGENASE 2-RELATED"/>
    <property type="match status" value="1"/>
</dbReference>
<reference evidence="7" key="2">
    <citation type="submission" date="2016-10" db="EMBL/GenBank/DDBJ databases">
        <authorList>
            <person name="Wibberg D."/>
        </authorList>
    </citation>
    <scope>NUCLEOTIDE SEQUENCE [LARGE SCALE GENOMIC DNA]</scope>
</reference>
<dbReference type="PANTHER" id="PTHR22893">
    <property type="entry name" value="NADH OXIDOREDUCTASE-RELATED"/>
    <property type="match status" value="1"/>
</dbReference>
<evidence type="ECO:0000259" key="4">
    <source>
        <dbReference type="Pfam" id="PF00724"/>
    </source>
</evidence>
<evidence type="ECO:0000313" key="5">
    <source>
        <dbReference type="EMBL" id="SEI19705.1"/>
    </source>
</evidence>
<reference evidence="5" key="1">
    <citation type="submission" date="2016-10" db="EMBL/GenBank/DDBJ databases">
        <authorList>
            <person name="de Groot N.N."/>
        </authorList>
    </citation>
    <scope>NUCLEOTIDE SEQUENCE [LARGE SCALE GENOMIC DNA]</scope>
    <source>
        <strain evidence="5">CCBAU85039</strain>
    </source>
</reference>
<dbReference type="EMBL" id="FOCV01000049">
    <property type="protein sequence ID" value="SEP20525.1"/>
    <property type="molecule type" value="Genomic_DNA"/>
</dbReference>
<dbReference type="FunFam" id="3.20.20.70:FF:000059">
    <property type="entry name" value="N-ethylmaleimide reductase, FMN-linked"/>
    <property type="match status" value="1"/>
</dbReference>
<comment type="similarity">
    <text evidence="2">Belongs to the NADH:flavin oxidoreductase/NADH oxidase family.</text>
</comment>
<dbReference type="GO" id="GO:0005829">
    <property type="term" value="C:cytosol"/>
    <property type="evidence" value="ECO:0007669"/>
    <property type="project" value="UniProtKB-ARBA"/>
</dbReference>
<keyword evidence="3 5" id="KW-0560">Oxidoreductase</keyword>
<dbReference type="Pfam" id="PF00724">
    <property type="entry name" value="Oxidored_FMN"/>
    <property type="match status" value="1"/>
</dbReference>
<evidence type="ECO:0000256" key="1">
    <source>
        <dbReference type="ARBA" id="ARBA00001917"/>
    </source>
</evidence>
<feature type="domain" description="NADH:flavin oxidoreductase/NADH oxidase N-terminal" evidence="4">
    <location>
        <begin position="4"/>
        <end position="328"/>
    </location>
</feature>
<name>A0A1H8VYV5_9HYPH</name>
<dbReference type="CDD" id="cd02933">
    <property type="entry name" value="OYE_like_FMN"/>
    <property type="match status" value="1"/>
</dbReference>
<dbReference type="STRING" id="501024.RTCCBAU85039_6221"/>
<dbReference type="RefSeq" id="WP_072381485.1">
    <property type="nucleotide sequence ID" value="NZ_FNXB01000060.1"/>
</dbReference>
<evidence type="ECO:0000256" key="3">
    <source>
        <dbReference type="ARBA" id="ARBA00023002"/>
    </source>
</evidence>
<evidence type="ECO:0000313" key="8">
    <source>
        <dbReference type="Proteomes" id="UP000198939"/>
    </source>
</evidence>
<dbReference type="Proteomes" id="UP000183063">
    <property type="component" value="Unassembled WGS sequence"/>
</dbReference>
<dbReference type="AlphaFoldDB" id="A0A1H8VYV5"/>
<dbReference type="Proteomes" id="UP000198939">
    <property type="component" value="Unassembled WGS sequence"/>
</dbReference>
<sequence>MNPLFTPVHVGRYSLSNRLVMAPMTRSRAAFDGTPGGLAVEYYAQRASVGLIVAEGTQPSDDGQGYLMTPGIYTPAHIAGWQKITSAVHDEGGKIFIQLMHVGRMNHPDNTPHHRQGVAPSAIAPGTGMFTMTGMKDIPTPRALTTEEVRQTVADFRKAARAAIDAGADGIEIHGANAYLVQQFFAPSANTRSDEYGGSIENRARFAIEVASAIAEEIGADRTAIRLSPGATIWGIDEGVEGPDLYRYLVAELDKLGLAYLHIMHLGNEALAVDIRKLWHQSLIINRPGRPRDQIGIDVASGLADLEANGQLVLANPDFVERLKANAAMNAADPKTYYGGGAEGYTDYPALDTSASASL</sequence>
<proteinExistence type="inferred from homology"/>
<organism evidence="5 7">
    <name type="scientific">Rhizobium tibeticum</name>
    <dbReference type="NCBI Taxonomy" id="501024"/>
    <lineage>
        <taxon>Bacteria</taxon>
        <taxon>Pseudomonadati</taxon>
        <taxon>Pseudomonadota</taxon>
        <taxon>Alphaproteobacteria</taxon>
        <taxon>Hyphomicrobiales</taxon>
        <taxon>Rhizobiaceae</taxon>
        <taxon>Rhizobium/Agrobacterium group</taxon>
        <taxon>Rhizobium</taxon>
    </lineage>
</organism>
<dbReference type="EMBL" id="FNXB01000060">
    <property type="protein sequence ID" value="SEI19705.1"/>
    <property type="molecule type" value="Genomic_DNA"/>
</dbReference>
<dbReference type="InterPro" id="IPR001155">
    <property type="entry name" value="OxRdtase_FMN_N"/>
</dbReference>
<dbReference type="EC" id="1.-.-.-" evidence="5"/>
<dbReference type="Gene3D" id="3.20.20.70">
    <property type="entry name" value="Aldolase class I"/>
    <property type="match status" value="1"/>
</dbReference>
<gene>
    <name evidence="5" type="primary">nemA_2</name>
    <name evidence="5" type="ORF">RTCCBAU85039_6221</name>
    <name evidence="6" type="ORF">SAMN05216228_104927</name>
</gene>
<dbReference type="InterPro" id="IPR013785">
    <property type="entry name" value="Aldolase_TIM"/>
</dbReference>
<accession>A0A1H8VYV5</accession>
<evidence type="ECO:0000256" key="2">
    <source>
        <dbReference type="ARBA" id="ARBA00005979"/>
    </source>
</evidence>
<evidence type="ECO:0000313" key="7">
    <source>
        <dbReference type="Proteomes" id="UP000183063"/>
    </source>
</evidence>
<dbReference type="SUPFAM" id="SSF51395">
    <property type="entry name" value="FMN-linked oxidoreductases"/>
    <property type="match status" value="1"/>
</dbReference>
<comment type="cofactor">
    <cofactor evidence="1">
        <name>FMN</name>
        <dbReference type="ChEBI" id="CHEBI:58210"/>
    </cofactor>
</comment>